<dbReference type="RefSeq" id="WP_344480516.1">
    <property type="nucleotide sequence ID" value="NZ_BAAAQF010000002.1"/>
</dbReference>
<organism evidence="1 2">
    <name type="scientific">Glycomyces endophyticus</name>
    <dbReference type="NCBI Taxonomy" id="480996"/>
    <lineage>
        <taxon>Bacteria</taxon>
        <taxon>Bacillati</taxon>
        <taxon>Actinomycetota</taxon>
        <taxon>Actinomycetes</taxon>
        <taxon>Glycomycetales</taxon>
        <taxon>Glycomycetaceae</taxon>
        <taxon>Glycomyces</taxon>
    </lineage>
</organism>
<sequence>MRDYTVVFIEPVELEAVAQAAAEAFAIPRESIELWNGQTFIAPVAEPVLAQVAAGSGPGASAEFVAFEPFAEHTGRTDPVAIAIELATRTRKRVIVAPEAAEEYRWTLVAPDGTHGQVVLDSDELDEGAFSVLGAVEPIPGAPDLAPVPDRSE</sequence>
<gene>
    <name evidence="1" type="ORF">GCM10009830_01480</name>
</gene>
<dbReference type="Proteomes" id="UP001499851">
    <property type="component" value="Unassembled WGS sequence"/>
</dbReference>
<protein>
    <submittedName>
        <fullName evidence="1">Uncharacterized protein</fullName>
    </submittedName>
</protein>
<name>A0ABN2FUY2_9ACTN</name>
<dbReference type="EMBL" id="BAAAQF010000002">
    <property type="protein sequence ID" value="GAA1660153.1"/>
    <property type="molecule type" value="Genomic_DNA"/>
</dbReference>
<keyword evidence="2" id="KW-1185">Reference proteome</keyword>
<evidence type="ECO:0000313" key="2">
    <source>
        <dbReference type="Proteomes" id="UP001499851"/>
    </source>
</evidence>
<proteinExistence type="predicted"/>
<accession>A0ABN2FUY2</accession>
<evidence type="ECO:0000313" key="1">
    <source>
        <dbReference type="EMBL" id="GAA1660153.1"/>
    </source>
</evidence>
<comment type="caution">
    <text evidence="1">The sequence shown here is derived from an EMBL/GenBank/DDBJ whole genome shotgun (WGS) entry which is preliminary data.</text>
</comment>
<reference evidence="1 2" key="1">
    <citation type="journal article" date="2019" name="Int. J. Syst. Evol. Microbiol.">
        <title>The Global Catalogue of Microorganisms (GCM) 10K type strain sequencing project: providing services to taxonomists for standard genome sequencing and annotation.</title>
        <authorList>
            <consortium name="The Broad Institute Genomics Platform"/>
            <consortium name="The Broad Institute Genome Sequencing Center for Infectious Disease"/>
            <person name="Wu L."/>
            <person name="Ma J."/>
        </authorList>
    </citation>
    <scope>NUCLEOTIDE SEQUENCE [LARGE SCALE GENOMIC DNA]</scope>
    <source>
        <strain evidence="1 2">JCM 16001</strain>
    </source>
</reference>